<proteinExistence type="predicted"/>
<name>A0A433MVP0_9BURK</name>
<dbReference type="OrthoDB" id="1524783at2"/>
<gene>
    <name evidence="1" type="ORF">EJP67_32880</name>
</gene>
<sequence>MDKSSFDEIAFRDQLIAGGIEPLSASKTARKTAEARGLTPAVPAAKKRAVAKAKALEGDLFAEQIAAPEVLPALLPATPKPVRLLDERIIKTGAAIAAAPPRGEEMQFMHAIMCQVGLPRSKVEGTEFERKCGGAALSIGAGKLWDGEKFVQQPIPYGTLPRLMLAWMNTYAVRESTPQIPVGDSASQFLRMLGKDTSGGKKGTFTMFRKQVQALSACRMTLGFNADGKAYTYEGKPIKQFEAWLQATDEQRPLWPGVVTFSDDYYTTLKKHAVPIDVRAFATLKGSALSMDIYTFLADRLHRITGRPVMLYWANLREQFGQEYQGLNADKDFKKKFLRALRDVQAVYPFAKVKQVTGGLLLMASPPPIPYKP</sequence>
<dbReference type="EMBL" id="RXFT01000026">
    <property type="protein sequence ID" value="RUR71852.1"/>
    <property type="molecule type" value="Genomic_DNA"/>
</dbReference>
<organism evidence="1 2">
    <name type="scientific">Variovorax guangxiensis</name>
    <dbReference type="NCBI Taxonomy" id="1775474"/>
    <lineage>
        <taxon>Bacteria</taxon>
        <taxon>Pseudomonadati</taxon>
        <taxon>Pseudomonadota</taxon>
        <taxon>Betaproteobacteria</taxon>
        <taxon>Burkholderiales</taxon>
        <taxon>Comamonadaceae</taxon>
        <taxon>Variovorax</taxon>
    </lineage>
</organism>
<reference evidence="1 2" key="1">
    <citation type="submission" date="2018-12" db="EMBL/GenBank/DDBJ databases">
        <title>The genome sequences of Variovorax guangxiensis DSM 27352.</title>
        <authorList>
            <person name="Gao J."/>
            <person name="Sun J."/>
        </authorList>
    </citation>
    <scope>NUCLEOTIDE SEQUENCE [LARGE SCALE GENOMIC DNA]</scope>
    <source>
        <strain evidence="1 2">DSM 27352</strain>
    </source>
</reference>
<protein>
    <submittedName>
        <fullName evidence="1">Replication protein</fullName>
    </submittedName>
</protein>
<accession>A0A433MVP0</accession>
<dbReference type="AlphaFoldDB" id="A0A433MVP0"/>
<evidence type="ECO:0000313" key="2">
    <source>
        <dbReference type="Proteomes" id="UP000281118"/>
    </source>
</evidence>
<dbReference type="InterPro" id="IPR006881">
    <property type="entry name" value="RepA_C"/>
</dbReference>
<comment type="caution">
    <text evidence="1">The sequence shown here is derived from an EMBL/GenBank/DDBJ whole genome shotgun (WGS) entry which is preliminary data.</text>
</comment>
<evidence type="ECO:0000313" key="1">
    <source>
        <dbReference type="EMBL" id="RUR71852.1"/>
    </source>
</evidence>
<dbReference type="Pfam" id="PF04796">
    <property type="entry name" value="RepA_C"/>
    <property type="match status" value="1"/>
</dbReference>
<dbReference type="Proteomes" id="UP000281118">
    <property type="component" value="Unassembled WGS sequence"/>
</dbReference>